<dbReference type="AlphaFoldDB" id="A0A7R8ZB52"/>
<dbReference type="EMBL" id="OA570410">
    <property type="protein sequence ID" value="CAD7203266.1"/>
    <property type="molecule type" value="Genomic_DNA"/>
</dbReference>
<reference evidence="1" key="1">
    <citation type="submission" date="2020-11" db="EMBL/GenBank/DDBJ databases">
        <authorList>
            <person name="Tran Van P."/>
        </authorList>
    </citation>
    <scope>NUCLEOTIDE SEQUENCE</scope>
</reference>
<organism evidence="1">
    <name type="scientific">Timema douglasi</name>
    <name type="common">Walking stick</name>
    <dbReference type="NCBI Taxonomy" id="61478"/>
    <lineage>
        <taxon>Eukaryota</taxon>
        <taxon>Metazoa</taxon>
        <taxon>Ecdysozoa</taxon>
        <taxon>Arthropoda</taxon>
        <taxon>Hexapoda</taxon>
        <taxon>Insecta</taxon>
        <taxon>Pterygota</taxon>
        <taxon>Neoptera</taxon>
        <taxon>Polyneoptera</taxon>
        <taxon>Phasmatodea</taxon>
        <taxon>Timematodea</taxon>
        <taxon>Timematoidea</taxon>
        <taxon>Timematidae</taxon>
        <taxon>Timema</taxon>
    </lineage>
</organism>
<dbReference type="PANTHER" id="PTHR20933">
    <property type="entry name" value="F-BOX ONLY PROTEIN 33"/>
    <property type="match status" value="1"/>
</dbReference>
<proteinExistence type="predicted"/>
<dbReference type="PANTHER" id="PTHR20933:SF3">
    <property type="entry name" value="F-BOX ONLY PROTEIN 33"/>
    <property type="match status" value="1"/>
</dbReference>
<protein>
    <submittedName>
        <fullName evidence="1">Uncharacterized protein</fullName>
    </submittedName>
</protein>
<accession>A0A7R8ZB52</accession>
<dbReference type="GO" id="GO:0031398">
    <property type="term" value="P:positive regulation of protein ubiquitination"/>
    <property type="evidence" value="ECO:0007669"/>
    <property type="project" value="TreeGrafter"/>
</dbReference>
<name>A0A7R8ZB52_TIMDO</name>
<evidence type="ECO:0000313" key="1">
    <source>
        <dbReference type="EMBL" id="CAD7203266.1"/>
    </source>
</evidence>
<dbReference type="InterPro" id="IPR032675">
    <property type="entry name" value="LRR_dom_sf"/>
</dbReference>
<dbReference type="Gene3D" id="3.80.10.10">
    <property type="entry name" value="Ribonuclease Inhibitor"/>
    <property type="match status" value="1"/>
</dbReference>
<gene>
    <name evidence="1" type="ORF">TDIB3V08_LOCUS9439</name>
</gene>
<sequence>MEAGVLPVMDHGSPECELRLTLIHSYDAVNVLNTRVLKPCMPLTHFKAFFCEQMNLVALHTMYQWYNHTLTSLWWVDSTDSPASDILLGPEAPDPLVMVAWRCTQLHEIVLLGYKYCDEDLMAIARLKRTRLKRLEIAERDVIQELCPLDGLINDVSDSMGKPWAPLQDSQLHDVILNPIQGDSDEYILPILMQDQLS</sequence>